<evidence type="ECO:0000256" key="2">
    <source>
        <dbReference type="ARBA" id="ARBA00022630"/>
    </source>
</evidence>
<evidence type="ECO:0000256" key="1">
    <source>
        <dbReference type="ARBA" id="ARBA00007532"/>
    </source>
</evidence>
<dbReference type="InterPro" id="IPR001100">
    <property type="entry name" value="Pyr_nuc-diS_OxRdtase"/>
</dbReference>
<dbReference type="AlphaFoldDB" id="A0A2U1DCA9"/>
<dbReference type="PRINTS" id="PR00368">
    <property type="entry name" value="FADPNR"/>
</dbReference>
<dbReference type="InterPro" id="IPR016156">
    <property type="entry name" value="FAD/NAD-linked_Rdtase_dimer_sf"/>
</dbReference>
<dbReference type="Proteomes" id="UP000245433">
    <property type="component" value="Unassembled WGS sequence"/>
</dbReference>
<feature type="binding site" evidence="4">
    <location>
        <position position="258"/>
    </location>
    <ligand>
        <name>NAD(+)</name>
        <dbReference type="ChEBI" id="CHEBI:57540"/>
    </ligand>
</feature>
<keyword evidence="4" id="KW-0520">NAD</keyword>
<dbReference type="InterPro" id="IPR036188">
    <property type="entry name" value="FAD/NAD-bd_sf"/>
</dbReference>
<sequence>MMDFSVLYIGSGQATWNGAVPLAKSGVKVGVIEESQYGGVCSNKGCNAKIILDKPIELVERIKALQGRGLDGVPSINWADLMAHKHELIVPQDHHGKQRLVDAGITTITGRAEFVNAHTVLVNGQEYTADKIVIATGLRPHRLNIAGKELFHDSTDFLSLAQLPQHMTILGGGFVAIEFATIASACGVKVDVITRGDQILRQFPSQYVALVKADLKKQGVRFIPNMTINSAQQAGQEILLQGSHEFSLTTDYVLDATGRIPNHDRLNLDALGVAYTDKGIVVDDHLQTNVAGIYAAGDAIDKKTPKLTPTAAFESRYLAAKFMGKNDQPIKYPVISEIVFTSPRIAQVGVGLDEALANPERYDVSQVSYDGDWFRQVENENGAYLSLIFDKQANDQLVGAAELSHEADNTINTLVPYIQMKMTREALNDLIYVFPSIEYTLQRRLPLV</sequence>
<name>A0A2U1DCA9_9LACO</name>
<dbReference type="Pfam" id="PF07992">
    <property type="entry name" value="Pyr_redox_2"/>
    <property type="match status" value="1"/>
</dbReference>
<keyword evidence="3 4" id="KW-0274">FAD</keyword>
<dbReference type="Pfam" id="PF02852">
    <property type="entry name" value="Pyr_redox_dim"/>
    <property type="match status" value="1"/>
</dbReference>
<comment type="cofactor">
    <cofactor evidence="4">
        <name>FAD</name>
        <dbReference type="ChEBI" id="CHEBI:57692"/>
    </cofactor>
    <text evidence="4">Binds 1 FAD per subunit.</text>
</comment>
<feature type="binding site" evidence="4">
    <location>
        <position position="298"/>
    </location>
    <ligand>
        <name>FAD</name>
        <dbReference type="ChEBI" id="CHEBI:57692"/>
    </ligand>
</feature>
<dbReference type="SUPFAM" id="SSF51905">
    <property type="entry name" value="FAD/NAD(P)-binding domain"/>
    <property type="match status" value="1"/>
</dbReference>
<evidence type="ECO:0000256" key="5">
    <source>
        <dbReference type="PIRSR" id="PIRSR000350-4"/>
    </source>
</evidence>
<gene>
    <name evidence="8" type="ORF">C7384_102145</name>
</gene>
<dbReference type="PRINTS" id="PR00411">
    <property type="entry name" value="PNDRDTASEI"/>
</dbReference>
<dbReference type="PANTHER" id="PTHR43014">
    <property type="entry name" value="MERCURIC REDUCTASE"/>
    <property type="match status" value="1"/>
</dbReference>
<evidence type="ECO:0000313" key="8">
    <source>
        <dbReference type="EMBL" id="PVY85325.1"/>
    </source>
</evidence>
<comment type="caution">
    <text evidence="8">The sequence shown here is derived from an EMBL/GenBank/DDBJ whole genome shotgun (WGS) entry which is preliminary data.</text>
</comment>
<evidence type="ECO:0000256" key="3">
    <source>
        <dbReference type="ARBA" id="ARBA00022827"/>
    </source>
</evidence>
<dbReference type="PIRSF" id="PIRSF000350">
    <property type="entry name" value="Mercury_reductase_MerA"/>
    <property type="match status" value="1"/>
</dbReference>
<comment type="similarity">
    <text evidence="1">Belongs to the class-I pyridine nucleotide-disulfide oxidoreductase family.</text>
</comment>
<dbReference type="InterPro" id="IPR023753">
    <property type="entry name" value="FAD/NAD-binding_dom"/>
</dbReference>
<feature type="domain" description="Pyridine nucleotide-disulphide oxidoreductase dimerisation" evidence="6">
    <location>
        <begin position="336"/>
        <end position="438"/>
    </location>
</feature>
<feature type="disulfide bond" description="Redox-active" evidence="5">
    <location>
        <begin position="41"/>
        <end position="46"/>
    </location>
</feature>
<dbReference type="GO" id="GO:0000166">
    <property type="term" value="F:nucleotide binding"/>
    <property type="evidence" value="ECO:0007669"/>
    <property type="project" value="UniProtKB-KW"/>
</dbReference>
<dbReference type="Gene3D" id="3.30.390.30">
    <property type="match status" value="1"/>
</dbReference>
<dbReference type="PANTHER" id="PTHR43014:SF5">
    <property type="entry name" value="GLUTATHIONE REDUCTASE (NADPH)"/>
    <property type="match status" value="1"/>
</dbReference>
<reference evidence="8 9" key="1">
    <citation type="submission" date="2018-04" db="EMBL/GenBank/DDBJ databases">
        <title>Genomic Encyclopedia of Type Strains, Phase IV (KMG-IV): sequencing the most valuable type-strain genomes for metagenomic binning, comparative biology and taxonomic classification.</title>
        <authorList>
            <person name="Goeker M."/>
        </authorList>
    </citation>
    <scope>NUCLEOTIDE SEQUENCE [LARGE SCALE GENOMIC DNA]</scope>
    <source>
        <strain evidence="8 9">DSM 28795</strain>
    </source>
</reference>
<keyword evidence="9" id="KW-1185">Reference proteome</keyword>
<proteinExistence type="inferred from homology"/>
<evidence type="ECO:0000259" key="7">
    <source>
        <dbReference type="Pfam" id="PF07992"/>
    </source>
</evidence>
<dbReference type="SUPFAM" id="SSF55424">
    <property type="entry name" value="FAD/NAD-linked reductases, dimerisation (C-terminal) domain"/>
    <property type="match status" value="1"/>
</dbReference>
<dbReference type="EMBL" id="QEKT01000002">
    <property type="protein sequence ID" value="PVY85325.1"/>
    <property type="molecule type" value="Genomic_DNA"/>
</dbReference>
<dbReference type="GO" id="GO:0016491">
    <property type="term" value="F:oxidoreductase activity"/>
    <property type="evidence" value="ECO:0007669"/>
    <property type="project" value="InterPro"/>
</dbReference>
<organism evidence="8 9">
    <name type="scientific">Convivina intestini</name>
    <dbReference type="NCBI Taxonomy" id="1505726"/>
    <lineage>
        <taxon>Bacteria</taxon>
        <taxon>Bacillati</taxon>
        <taxon>Bacillota</taxon>
        <taxon>Bacilli</taxon>
        <taxon>Lactobacillales</taxon>
        <taxon>Lactobacillaceae</taxon>
        <taxon>Convivina</taxon>
    </lineage>
</organism>
<protein>
    <submittedName>
        <fullName evidence="8">Glutathione reductase (NADPH)</fullName>
    </submittedName>
</protein>
<keyword evidence="4" id="KW-0547">Nucleotide-binding</keyword>
<evidence type="ECO:0000313" key="9">
    <source>
        <dbReference type="Proteomes" id="UP000245433"/>
    </source>
</evidence>
<keyword evidence="2" id="KW-0285">Flavoprotein</keyword>
<dbReference type="Gene3D" id="3.50.50.60">
    <property type="entry name" value="FAD/NAD(P)-binding domain"/>
    <property type="match status" value="2"/>
</dbReference>
<dbReference type="InterPro" id="IPR004099">
    <property type="entry name" value="Pyr_nucl-diS_OxRdtase_dimer"/>
</dbReference>
<evidence type="ECO:0000259" key="6">
    <source>
        <dbReference type="Pfam" id="PF02852"/>
    </source>
</evidence>
<feature type="binding site" evidence="4">
    <location>
        <begin position="171"/>
        <end position="178"/>
    </location>
    <ligand>
        <name>NAD(+)</name>
        <dbReference type="ChEBI" id="CHEBI:57540"/>
    </ligand>
</feature>
<feature type="domain" description="FAD/NAD(P)-binding" evidence="7">
    <location>
        <begin position="5"/>
        <end position="312"/>
    </location>
</feature>
<accession>A0A2U1DCA9</accession>
<evidence type="ECO:0000256" key="4">
    <source>
        <dbReference type="PIRSR" id="PIRSR000350-3"/>
    </source>
</evidence>